<evidence type="ECO:0000313" key="3">
    <source>
        <dbReference type="Proteomes" id="UP000780801"/>
    </source>
</evidence>
<proteinExistence type="predicted"/>
<reference evidence="2" key="1">
    <citation type="journal article" date="2020" name="Fungal Divers.">
        <title>Resolving the Mortierellaceae phylogeny through synthesis of multi-gene phylogenetics and phylogenomics.</title>
        <authorList>
            <person name="Vandepol N."/>
            <person name="Liber J."/>
            <person name="Desiro A."/>
            <person name="Na H."/>
            <person name="Kennedy M."/>
            <person name="Barry K."/>
            <person name="Grigoriev I.V."/>
            <person name="Miller A.N."/>
            <person name="O'Donnell K."/>
            <person name="Stajich J.E."/>
            <person name="Bonito G."/>
        </authorList>
    </citation>
    <scope>NUCLEOTIDE SEQUENCE</scope>
    <source>
        <strain evidence="2">KOD1015</strain>
    </source>
</reference>
<dbReference type="OrthoDB" id="2380029at2759"/>
<evidence type="ECO:0000256" key="1">
    <source>
        <dbReference type="SAM" id="MobiDB-lite"/>
    </source>
</evidence>
<evidence type="ECO:0000313" key="2">
    <source>
        <dbReference type="EMBL" id="KAF9581287.1"/>
    </source>
</evidence>
<keyword evidence="3" id="KW-1185">Reference proteome</keyword>
<dbReference type="Proteomes" id="UP000780801">
    <property type="component" value="Unassembled WGS sequence"/>
</dbReference>
<feature type="region of interest" description="Disordered" evidence="1">
    <location>
        <begin position="108"/>
        <end position="129"/>
    </location>
</feature>
<comment type="caution">
    <text evidence="2">The sequence shown here is derived from an EMBL/GenBank/DDBJ whole genome shotgun (WGS) entry which is preliminary data.</text>
</comment>
<organism evidence="2 3">
    <name type="scientific">Lunasporangiospora selenospora</name>
    <dbReference type="NCBI Taxonomy" id="979761"/>
    <lineage>
        <taxon>Eukaryota</taxon>
        <taxon>Fungi</taxon>
        <taxon>Fungi incertae sedis</taxon>
        <taxon>Mucoromycota</taxon>
        <taxon>Mortierellomycotina</taxon>
        <taxon>Mortierellomycetes</taxon>
        <taxon>Mortierellales</taxon>
        <taxon>Mortierellaceae</taxon>
        <taxon>Lunasporangiospora</taxon>
    </lineage>
</organism>
<name>A0A9P6FTB8_9FUNG</name>
<dbReference type="AlphaFoldDB" id="A0A9P6FTB8"/>
<accession>A0A9P6FTB8</accession>
<dbReference type="EMBL" id="JAABOA010001570">
    <property type="protein sequence ID" value="KAF9581287.1"/>
    <property type="molecule type" value="Genomic_DNA"/>
</dbReference>
<gene>
    <name evidence="2" type="ORF">BGW38_001749</name>
</gene>
<protein>
    <submittedName>
        <fullName evidence="2">Uncharacterized protein</fullName>
    </submittedName>
</protein>
<sequence length="203" mass="23213">MSAYVAPLQVHIQGSTRYYKPQVPCTVIAAKAFDIARTKNIVHDNKRSNNYKLLDPKLPRPNHKDDQRIMDVEEDPNNSVDNEIERNNKAEGDGEVELNQYKDLSTGNVYQDLSTPNTSRIPPTDGNKTPVTDTCVLEAFLEERDSHNAHNVWWRLLIDKLPPGQFFNITVRDTGSMCQICQVHVDTCRHLLFGRPKNWRSGK</sequence>